<accession>A0A7G9GQA0</accession>
<keyword evidence="1" id="KW-0805">Transcription regulation</keyword>
<feature type="domain" description="HTH araC/xylS-type" evidence="4">
    <location>
        <begin position="182"/>
        <end position="279"/>
    </location>
</feature>
<dbReference type="Proteomes" id="UP000515856">
    <property type="component" value="Chromosome"/>
</dbReference>
<dbReference type="PANTHER" id="PTHR43280:SF34">
    <property type="entry name" value="ARAC-FAMILY TRANSCRIPTIONAL REGULATOR"/>
    <property type="match status" value="1"/>
</dbReference>
<evidence type="ECO:0000313" key="5">
    <source>
        <dbReference type="EMBL" id="QNM12982.1"/>
    </source>
</evidence>
<dbReference type="Gene3D" id="2.60.120.10">
    <property type="entry name" value="Jelly Rolls"/>
    <property type="match status" value="1"/>
</dbReference>
<dbReference type="AlphaFoldDB" id="A0A7G9GQA0"/>
<organism evidence="5 6">
    <name type="scientific">[Eubacterium] hominis</name>
    <dbReference type="NCBI Taxonomy" id="2764325"/>
    <lineage>
        <taxon>Bacteria</taxon>
        <taxon>Bacillati</taxon>
        <taxon>Bacillota</taxon>
        <taxon>Erysipelotrichia</taxon>
        <taxon>Erysipelotrichales</taxon>
        <taxon>Erysipelotrichaceae</taxon>
        <taxon>Amedibacillus</taxon>
    </lineage>
</organism>
<dbReference type="RefSeq" id="WP_117455223.1">
    <property type="nucleotide sequence ID" value="NZ_CP060636.1"/>
</dbReference>
<evidence type="ECO:0000256" key="3">
    <source>
        <dbReference type="ARBA" id="ARBA00023163"/>
    </source>
</evidence>
<gene>
    <name evidence="5" type="ORF">H9Q80_03225</name>
</gene>
<dbReference type="PROSITE" id="PS01124">
    <property type="entry name" value="HTH_ARAC_FAMILY_2"/>
    <property type="match status" value="1"/>
</dbReference>
<evidence type="ECO:0000256" key="1">
    <source>
        <dbReference type="ARBA" id="ARBA00023015"/>
    </source>
</evidence>
<keyword evidence="3" id="KW-0804">Transcription</keyword>
<dbReference type="SMART" id="SM00342">
    <property type="entry name" value="HTH_ARAC"/>
    <property type="match status" value="1"/>
</dbReference>
<protein>
    <submittedName>
        <fullName evidence="5">Helix-turn-helix domain-containing protein</fullName>
    </submittedName>
</protein>
<dbReference type="SUPFAM" id="SSF46689">
    <property type="entry name" value="Homeodomain-like"/>
    <property type="match status" value="1"/>
</dbReference>
<name>A0A7G9GQA0_9FIRM</name>
<dbReference type="KEGG" id="ehn:H9Q80_03225"/>
<dbReference type="InterPro" id="IPR003313">
    <property type="entry name" value="AraC-bd"/>
</dbReference>
<dbReference type="Pfam" id="PF02311">
    <property type="entry name" value="AraC_binding"/>
    <property type="match status" value="1"/>
</dbReference>
<evidence type="ECO:0000313" key="6">
    <source>
        <dbReference type="Proteomes" id="UP000515856"/>
    </source>
</evidence>
<proteinExistence type="predicted"/>
<dbReference type="GO" id="GO:0043565">
    <property type="term" value="F:sequence-specific DNA binding"/>
    <property type="evidence" value="ECO:0007669"/>
    <property type="project" value="InterPro"/>
</dbReference>
<evidence type="ECO:0000256" key="2">
    <source>
        <dbReference type="ARBA" id="ARBA00023125"/>
    </source>
</evidence>
<dbReference type="InterPro" id="IPR014710">
    <property type="entry name" value="RmlC-like_jellyroll"/>
</dbReference>
<keyword evidence="2" id="KW-0238">DNA-binding</keyword>
<dbReference type="PANTHER" id="PTHR43280">
    <property type="entry name" value="ARAC-FAMILY TRANSCRIPTIONAL REGULATOR"/>
    <property type="match status" value="1"/>
</dbReference>
<dbReference type="Gene3D" id="1.10.10.60">
    <property type="entry name" value="Homeodomain-like"/>
    <property type="match status" value="2"/>
</dbReference>
<evidence type="ECO:0000259" key="4">
    <source>
        <dbReference type="PROSITE" id="PS01124"/>
    </source>
</evidence>
<reference evidence="5 6" key="1">
    <citation type="submission" date="2020-08" db="EMBL/GenBank/DDBJ databases">
        <authorList>
            <person name="Liu C."/>
            <person name="Sun Q."/>
        </authorList>
    </citation>
    <scope>NUCLEOTIDE SEQUENCE [LARGE SCALE GENOMIC DNA]</scope>
    <source>
        <strain evidence="5 6">NSJ-61</strain>
    </source>
</reference>
<dbReference type="InterPro" id="IPR009057">
    <property type="entry name" value="Homeodomain-like_sf"/>
</dbReference>
<dbReference type="InterPro" id="IPR018060">
    <property type="entry name" value="HTH_AraC"/>
</dbReference>
<keyword evidence="6" id="KW-1185">Reference proteome</keyword>
<dbReference type="Pfam" id="PF12833">
    <property type="entry name" value="HTH_18"/>
    <property type="match status" value="1"/>
</dbReference>
<dbReference type="EMBL" id="CP060636">
    <property type="protein sequence ID" value="QNM12982.1"/>
    <property type="molecule type" value="Genomic_DNA"/>
</dbReference>
<dbReference type="SUPFAM" id="SSF51215">
    <property type="entry name" value="Regulatory protein AraC"/>
    <property type="match status" value="1"/>
</dbReference>
<sequence>MAKFDKNGKDTDNFFCAQVFNKDTDLFSPDMHRFYEILFFLSGNITYYIEDQACDIESGDILIIDMDTLHYPQKKKNARLNRIALDLDPKYVELLSTSDTDLTYCFKQPRTMIHRAKCNPEEYRQLITLFESLLNVQTKKFFGSDVLGDAFVIQLLVLINKMFYNLDGKLIESVPVQESIVNQIEYYISQKFNEDIRLDQFEEQFFLSKYHICRKFKEAKGISIHAFLTEKRLEHALSLLKLGMPVHEVYLQCGFNDYSSFYRAFVKKHGISPKEFIKDYQTMK</sequence>
<dbReference type="InterPro" id="IPR037923">
    <property type="entry name" value="HTH-like"/>
</dbReference>
<dbReference type="GO" id="GO:0003700">
    <property type="term" value="F:DNA-binding transcription factor activity"/>
    <property type="evidence" value="ECO:0007669"/>
    <property type="project" value="InterPro"/>
</dbReference>